<dbReference type="PANTHER" id="PTHR23028:SF53">
    <property type="entry name" value="ACYL_TRANSF_3 DOMAIN-CONTAINING PROTEIN"/>
    <property type="match status" value="1"/>
</dbReference>
<dbReference type="GO" id="GO:0016020">
    <property type="term" value="C:membrane"/>
    <property type="evidence" value="ECO:0007669"/>
    <property type="project" value="TreeGrafter"/>
</dbReference>
<evidence type="ECO:0000256" key="3">
    <source>
        <dbReference type="SAM" id="Phobius"/>
    </source>
</evidence>
<keyword evidence="5" id="KW-0012">Acyltransferase</keyword>
<feature type="transmembrane region" description="Helical" evidence="3">
    <location>
        <begin position="298"/>
        <end position="321"/>
    </location>
</feature>
<reference evidence="5 6" key="1">
    <citation type="submission" date="2018-03" db="EMBL/GenBank/DDBJ databases">
        <title>The complete genome of bacterial strain SGAir0260.</title>
        <authorList>
            <person name="Schuster S.C."/>
        </authorList>
    </citation>
    <scope>NUCLEOTIDE SEQUENCE [LARGE SCALE GENOMIC DNA]</scope>
    <source>
        <strain evidence="5 6">SGAir0260</strain>
    </source>
</reference>
<sequence>MEFSQKRIFGLDLVRSIAILLVLCAHGLDFFLAPVLEESFIGRIINRSLSFPLGFFGVELFFILSGFLIGGLIIKELVEDGHWRNLLNFYFRRWIRTLPLYYLVVLLLVLFPVGAGFTWENLFFIQNFNSGTLAFNPVSWSLSVEEWFYFTIPLIMLLTFRFIKGNKRTYFMGVSLSIIILSLIARILLVVFTDPSFDFGVRKQILFRLDSIMFGVILAGIKFYYKNLYRKIVDNRKKVFIISMVALVLCEIWFVLHRDRITLDQSLFSRTFFFDIVSISCALFVISLETIKCPRIIVVGKVITTISILSYGVYLLHFGIYTLMKKLVTVNSIFIGITSFVVSTVVVFILSTIIYKFYELPIMNLRNKLKIKNTYEKEVNKISKLG</sequence>
<evidence type="ECO:0000256" key="1">
    <source>
        <dbReference type="ARBA" id="ARBA00004370"/>
    </source>
</evidence>
<name>A0AB73ULK1_BACCE</name>
<dbReference type="AlphaFoldDB" id="A0AB73ULK1"/>
<feature type="transmembrane region" description="Helical" evidence="3">
    <location>
        <begin position="205"/>
        <end position="225"/>
    </location>
</feature>
<feature type="transmembrane region" description="Helical" evidence="3">
    <location>
        <begin position="170"/>
        <end position="193"/>
    </location>
</feature>
<feature type="transmembrane region" description="Helical" evidence="3">
    <location>
        <begin position="333"/>
        <end position="358"/>
    </location>
</feature>
<evidence type="ECO:0000259" key="4">
    <source>
        <dbReference type="Pfam" id="PF01757"/>
    </source>
</evidence>
<feature type="transmembrane region" description="Helical" evidence="3">
    <location>
        <begin position="12"/>
        <end position="33"/>
    </location>
</feature>
<dbReference type="PANTHER" id="PTHR23028">
    <property type="entry name" value="ACETYLTRANSFERASE"/>
    <property type="match status" value="1"/>
</dbReference>
<comment type="similarity">
    <text evidence="2">Belongs to the acyltransferase 3 family.</text>
</comment>
<protein>
    <submittedName>
        <fullName evidence="5">Acyltransferase</fullName>
    </submittedName>
</protein>
<dbReference type="InterPro" id="IPR050879">
    <property type="entry name" value="Acyltransferase_3"/>
</dbReference>
<evidence type="ECO:0000256" key="2">
    <source>
        <dbReference type="ARBA" id="ARBA00007400"/>
    </source>
</evidence>
<dbReference type="EMBL" id="CP028009">
    <property type="protein sequence ID" value="QHV45324.1"/>
    <property type="molecule type" value="Genomic_DNA"/>
</dbReference>
<dbReference type="GO" id="GO:0009103">
    <property type="term" value="P:lipopolysaccharide biosynthetic process"/>
    <property type="evidence" value="ECO:0007669"/>
    <property type="project" value="TreeGrafter"/>
</dbReference>
<feature type="transmembrane region" description="Helical" evidence="3">
    <location>
        <begin position="99"/>
        <end position="119"/>
    </location>
</feature>
<dbReference type="Pfam" id="PF01757">
    <property type="entry name" value="Acyl_transf_3"/>
    <property type="match status" value="1"/>
</dbReference>
<dbReference type="RefSeq" id="WP_098963446.1">
    <property type="nucleotide sequence ID" value="NZ_CP028009.1"/>
</dbReference>
<comment type="subcellular location">
    <subcellularLocation>
        <location evidence="1">Membrane</location>
    </subcellularLocation>
</comment>
<feature type="transmembrane region" description="Helical" evidence="3">
    <location>
        <begin position="237"/>
        <end position="256"/>
    </location>
</feature>
<evidence type="ECO:0000313" key="5">
    <source>
        <dbReference type="EMBL" id="QHV45324.1"/>
    </source>
</evidence>
<dbReference type="InterPro" id="IPR002656">
    <property type="entry name" value="Acyl_transf_3_dom"/>
</dbReference>
<keyword evidence="3" id="KW-0472">Membrane</keyword>
<evidence type="ECO:0000313" key="6">
    <source>
        <dbReference type="Proteomes" id="UP000464780"/>
    </source>
</evidence>
<proteinExistence type="inferred from homology"/>
<gene>
    <name evidence="5" type="ORF">C1N66_20100</name>
</gene>
<keyword evidence="5" id="KW-0808">Transferase</keyword>
<feature type="transmembrane region" description="Helical" evidence="3">
    <location>
        <begin position="147"/>
        <end position="163"/>
    </location>
</feature>
<dbReference type="Proteomes" id="UP000464780">
    <property type="component" value="Chromosome"/>
</dbReference>
<feature type="domain" description="Acyltransferase 3" evidence="4">
    <location>
        <begin position="10"/>
        <end position="355"/>
    </location>
</feature>
<keyword evidence="3" id="KW-1133">Transmembrane helix</keyword>
<feature type="transmembrane region" description="Helical" evidence="3">
    <location>
        <begin position="268"/>
        <end position="286"/>
    </location>
</feature>
<keyword evidence="3" id="KW-0812">Transmembrane</keyword>
<feature type="transmembrane region" description="Helical" evidence="3">
    <location>
        <begin position="53"/>
        <end position="78"/>
    </location>
</feature>
<dbReference type="GO" id="GO:0016747">
    <property type="term" value="F:acyltransferase activity, transferring groups other than amino-acyl groups"/>
    <property type="evidence" value="ECO:0007669"/>
    <property type="project" value="InterPro"/>
</dbReference>
<accession>A0AB73ULK1</accession>
<organism evidence="5 6">
    <name type="scientific">Bacillus cereus</name>
    <dbReference type="NCBI Taxonomy" id="1396"/>
    <lineage>
        <taxon>Bacteria</taxon>
        <taxon>Bacillati</taxon>
        <taxon>Bacillota</taxon>
        <taxon>Bacilli</taxon>
        <taxon>Bacillales</taxon>
        <taxon>Bacillaceae</taxon>
        <taxon>Bacillus</taxon>
        <taxon>Bacillus cereus group</taxon>
    </lineage>
</organism>